<dbReference type="Gene3D" id="3.90.550.10">
    <property type="entry name" value="Spore Coat Polysaccharide Biosynthesis Protein SpsA, Chain A"/>
    <property type="match status" value="1"/>
</dbReference>
<dbReference type="OrthoDB" id="5465469at2"/>
<keyword evidence="1" id="KW-0808">Transferase</keyword>
<evidence type="ECO:0000313" key="2">
    <source>
        <dbReference type="Proteomes" id="UP000191680"/>
    </source>
</evidence>
<dbReference type="RefSeq" id="WP_080319403.1">
    <property type="nucleotide sequence ID" value="NZ_MTBC01000007.1"/>
</dbReference>
<dbReference type="Proteomes" id="UP000191680">
    <property type="component" value="Unassembled WGS sequence"/>
</dbReference>
<keyword evidence="2" id="KW-1185">Reference proteome</keyword>
<sequence length="275" mass="31350">MKLVKELPISIAKTGYLSFKSFSSKDLKKKEQVPVIVSLTSIPSRLGSLHLVIKSILDQTKMPSKIIVWLNSDLKQSIPKSLKNLENEYFEIAFSNLNCSHRKLIHTLEKHPNEIIVTVDDDFMYRSNFIELIYQCHLKNPEVILGNHCVNLNYDDKGNVLPYKTWRQNSAINSKAKVPVGAWGVLYPPNSLHADVLNVDKFLELTPKADDLWFKAMALKNGTLSLETTVKPKEPIPIANTQRVSLKKVNLGQDLNTKQWNALEKEYSLKRLILD</sequence>
<protein>
    <submittedName>
        <fullName evidence="1">Glycosyl transferase</fullName>
    </submittedName>
</protein>
<dbReference type="GO" id="GO:0016740">
    <property type="term" value="F:transferase activity"/>
    <property type="evidence" value="ECO:0007669"/>
    <property type="project" value="UniProtKB-KW"/>
</dbReference>
<comment type="caution">
    <text evidence="1">The sequence shown here is derived from an EMBL/GenBank/DDBJ whole genome shotgun (WGS) entry which is preliminary data.</text>
</comment>
<dbReference type="InterPro" id="IPR029044">
    <property type="entry name" value="Nucleotide-diphossugar_trans"/>
</dbReference>
<dbReference type="AlphaFoldDB" id="A0A1V6LQV7"/>
<evidence type="ECO:0000313" key="1">
    <source>
        <dbReference type="EMBL" id="OQD42407.1"/>
    </source>
</evidence>
<dbReference type="SUPFAM" id="SSF53448">
    <property type="entry name" value="Nucleotide-diphospho-sugar transferases"/>
    <property type="match status" value="1"/>
</dbReference>
<reference evidence="1 2" key="1">
    <citation type="submission" date="2016-12" db="EMBL/GenBank/DDBJ databases">
        <authorList>
            <person name="Song W.-J."/>
            <person name="Kurnit D.M."/>
        </authorList>
    </citation>
    <scope>NUCLEOTIDE SEQUENCE [LARGE SCALE GENOMIC DNA]</scope>
    <source>
        <strain evidence="1 2">HSG9</strain>
    </source>
</reference>
<gene>
    <name evidence="1" type="ORF">BUL40_11630</name>
</gene>
<accession>A0A1V6LQV7</accession>
<organism evidence="1 2">
    <name type="scientific">Croceivirga radicis</name>
    <dbReference type="NCBI Taxonomy" id="1929488"/>
    <lineage>
        <taxon>Bacteria</taxon>
        <taxon>Pseudomonadati</taxon>
        <taxon>Bacteroidota</taxon>
        <taxon>Flavobacteriia</taxon>
        <taxon>Flavobacteriales</taxon>
        <taxon>Flavobacteriaceae</taxon>
        <taxon>Croceivirga</taxon>
    </lineage>
</organism>
<name>A0A1V6LQV7_9FLAO</name>
<dbReference type="EMBL" id="MTBC01000007">
    <property type="protein sequence ID" value="OQD42407.1"/>
    <property type="molecule type" value="Genomic_DNA"/>
</dbReference>
<proteinExistence type="predicted"/>